<sequence length="200" mass="22285">MVVTGKNECSAGMVAPSSSASSSTTSNSLRRVCRICQSGSGRLVRPCHCSGTMADVHEQCLYAWIVASRNDQRCEICQRLYAFDGTRLLPVWKWSQPTFTSRTVVEWLLIAALVYVCWYMLTLLDERCTLDRLVVNALPIRSSDVARIAVLTVVAACLGLSLCSQLFKVVDYVARQTMRRYIDAEHHCIEPPSMGKTITV</sequence>
<keyword evidence="8 11" id="KW-1133">Transmembrane helix</keyword>
<dbReference type="GO" id="GO:0016020">
    <property type="term" value="C:membrane"/>
    <property type="evidence" value="ECO:0007669"/>
    <property type="project" value="UniProtKB-SubCell"/>
</dbReference>
<name>A0A914XBQ6_9BILA</name>
<evidence type="ECO:0000256" key="6">
    <source>
        <dbReference type="ARBA" id="ARBA00022786"/>
    </source>
</evidence>
<evidence type="ECO:0000256" key="9">
    <source>
        <dbReference type="ARBA" id="ARBA00023136"/>
    </source>
</evidence>
<evidence type="ECO:0000259" key="12">
    <source>
        <dbReference type="PROSITE" id="PS51292"/>
    </source>
</evidence>
<protein>
    <submittedName>
        <fullName evidence="14">RING-CH-type domain-containing protein</fullName>
    </submittedName>
</protein>
<dbReference type="Proteomes" id="UP000887566">
    <property type="component" value="Unplaced"/>
</dbReference>
<evidence type="ECO:0000256" key="2">
    <source>
        <dbReference type="ARBA" id="ARBA00022679"/>
    </source>
</evidence>
<evidence type="ECO:0000256" key="1">
    <source>
        <dbReference type="ARBA" id="ARBA00004141"/>
    </source>
</evidence>
<dbReference type="GO" id="GO:0008270">
    <property type="term" value="F:zinc ion binding"/>
    <property type="evidence" value="ECO:0007669"/>
    <property type="project" value="UniProtKB-KW"/>
</dbReference>
<accession>A0A914XBQ6</accession>
<evidence type="ECO:0000256" key="8">
    <source>
        <dbReference type="ARBA" id="ARBA00022989"/>
    </source>
</evidence>
<keyword evidence="7" id="KW-0862">Zinc</keyword>
<keyword evidence="5" id="KW-0863">Zinc-finger</keyword>
<feature type="transmembrane region" description="Helical" evidence="11">
    <location>
        <begin position="103"/>
        <end position="121"/>
    </location>
</feature>
<keyword evidence="6" id="KW-0833">Ubl conjugation pathway</keyword>
<feature type="transmembrane region" description="Helical" evidence="11">
    <location>
        <begin position="148"/>
        <end position="170"/>
    </location>
</feature>
<dbReference type="PANTHER" id="PTHR46065:SF3">
    <property type="entry name" value="FI20425P1"/>
    <property type="match status" value="1"/>
</dbReference>
<evidence type="ECO:0000313" key="13">
    <source>
        <dbReference type="Proteomes" id="UP000887566"/>
    </source>
</evidence>
<dbReference type="SMART" id="SM00744">
    <property type="entry name" value="RINGv"/>
    <property type="match status" value="1"/>
</dbReference>
<dbReference type="SUPFAM" id="SSF57850">
    <property type="entry name" value="RING/U-box"/>
    <property type="match status" value="1"/>
</dbReference>
<keyword evidence="13" id="KW-1185">Reference proteome</keyword>
<evidence type="ECO:0000256" key="4">
    <source>
        <dbReference type="ARBA" id="ARBA00022723"/>
    </source>
</evidence>
<dbReference type="AlphaFoldDB" id="A0A914XBQ6"/>
<dbReference type="Gene3D" id="3.30.40.10">
    <property type="entry name" value="Zinc/RING finger domain, C3HC4 (zinc finger)"/>
    <property type="match status" value="1"/>
</dbReference>
<evidence type="ECO:0000256" key="5">
    <source>
        <dbReference type="ARBA" id="ARBA00022771"/>
    </source>
</evidence>
<reference evidence="14" key="1">
    <citation type="submission" date="2022-11" db="UniProtKB">
        <authorList>
            <consortium name="WormBaseParasite"/>
        </authorList>
    </citation>
    <scope>IDENTIFICATION</scope>
</reference>
<feature type="domain" description="RING-CH-type" evidence="12">
    <location>
        <begin position="25"/>
        <end position="84"/>
    </location>
</feature>
<dbReference type="PANTHER" id="PTHR46065">
    <property type="entry name" value="E3 UBIQUITIN-PROTEIN LIGASE MARCH 2/3 FAMILY MEMBER"/>
    <property type="match status" value="1"/>
</dbReference>
<keyword evidence="3 11" id="KW-0812">Transmembrane</keyword>
<dbReference type="InterPro" id="IPR013083">
    <property type="entry name" value="Znf_RING/FYVE/PHD"/>
</dbReference>
<keyword evidence="2" id="KW-0808">Transferase</keyword>
<dbReference type="GO" id="GO:0004842">
    <property type="term" value="F:ubiquitin-protein transferase activity"/>
    <property type="evidence" value="ECO:0007669"/>
    <property type="project" value="TreeGrafter"/>
</dbReference>
<feature type="region of interest" description="Disordered" evidence="10">
    <location>
        <begin position="1"/>
        <end position="25"/>
    </location>
</feature>
<dbReference type="Pfam" id="PF12906">
    <property type="entry name" value="RINGv"/>
    <property type="match status" value="1"/>
</dbReference>
<evidence type="ECO:0000313" key="14">
    <source>
        <dbReference type="WBParaSite" id="PSAMB.scaffold729size42512.g8282.t1"/>
    </source>
</evidence>
<dbReference type="PROSITE" id="PS51292">
    <property type="entry name" value="ZF_RING_CH"/>
    <property type="match status" value="1"/>
</dbReference>
<evidence type="ECO:0000256" key="3">
    <source>
        <dbReference type="ARBA" id="ARBA00022692"/>
    </source>
</evidence>
<keyword evidence="4" id="KW-0479">Metal-binding</keyword>
<comment type="subcellular location">
    <subcellularLocation>
        <location evidence="1">Membrane</location>
        <topology evidence="1">Multi-pass membrane protein</topology>
    </subcellularLocation>
</comment>
<evidence type="ECO:0000256" key="10">
    <source>
        <dbReference type="SAM" id="MobiDB-lite"/>
    </source>
</evidence>
<evidence type="ECO:0000256" key="11">
    <source>
        <dbReference type="SAM" id="Phobius"/>
    </source>
</evidence>
<keyword evidence="9 11" id="KW-0472">Membrane</keyword>
<evidence type="ECO:0000256" key="7">
    <source>
        <dbReference type="ARBA" id="ARBA00022833"/>
    </source>
</evidence>
<dbReference type="InterPro" id="IPR011016">
    <property type="entry name" value="Znf_RING-CH"/>
</dbReference>
<dbReference type="WBParaSite" id="PSAMB.scaffold729size42512.g8282.t1">
    <property type="protein sequence ID" value="PSAMB.scaffold729size42512.g8282.t1"/>
    <property type="gene ID" value="PSAMB.scaffold729size42512.g8282"/>
</dbReference>
<proteinExistence type="predicted"/>
<organism evidence="13 14">
    <name type="scientific">Plectus sambesii</name>
    <dbReference type="NCBI Taxonomy" id="2011161"/>
    <lineage>
        <taxon>Eukaryota</taxon>
        <taxon>Metazoa</taxon>
        <taxon>Ecdysozoa</taxon>
        <taxon>Nematoda</taxon>
        <taxon>Chromadorea</taxon>
        <taxon>Plectida</taxon>
        <taxon>Plectina</taxon>
        <taxon>Plectoidea</taxon>
        <taxon>Plectidae</taxon>
        <taxon>Plectus</taxon>
    </lineage>
</organism>
<dbReference type="GO" id="GO:0016567">
    <property type="term" value="P:protein ubiquitination"/>
    <property type="evidence" value="ECO:0007669"/>
    <property type="project" value="TreeGrafter"/>
</dbReference>